<proteinExistence type="predicted"/>
<keyword evidence="3" id="KW-1185">Reference proteome</keyword>
<evidence type="ECO:0000313" key="3">
    <source>
        <dbReference type="Proteomes" id="UP000654123"/>
    </source>
</evidence>
<dbReference type="EMBL" id="BMSV01000014">
    <property type="protein sequence ID" value="GGQ30049.1"/>
    <property type="molecule type" value="Genomic_DNA"/>
</dbReference>
<evidence type="ECO:0000313" key="2">
    <source>
        <dbReference type="EMBL" id="GGQ30049.1"/>
    </source>
</evidence>
<feature type="region of interest" description="Disordered" evidence="1">
    <location>
        <begin position="35"/>
        <end position="60"/>
    </location>
</feature>
<sequence length="60" mass="6625">MVRRGLAMLRIVIVVFTVAQTSLLGSGGRRGALDGWPIPVKRQAKHPVPRQYREQPATGM</sequence>
<dbReference type="AlphaFoldDB" id="A0A918B7I7"/>
<gene>
    <name evidence="2" type="ORF">GCM10010249_56100</name>
</gene>
<dbReference type="Proteomes" id="UP000654123">
    <property type="component" value="Unassembled WGS sequence"/>
</dbReference>
<name>A0A918B7I7_9ACTN</name>
<reference evidence="2" key="2">
    <citation type="submission" date="2020-09" db="EMBL/GenBank/DDBJ databases">
        <authorList>
            <person name="Sun Q."/>
            <person name="Ohkuma M."/>
        </authorList>
    </citation>
    <scope>NUCLEOTIDE SEQUENCE</scope>
    <source>
        <strain evidence="2">JCM 4335</strain>
    </source>
</reference>
<organism evidence="2 3">
    <name type="scientific">Streptomyces roseolilacinus</name>
    <dbReference type="NCBI Taxonomy" id="66904"/>
    <lineage>
        <taxon>Bacteria</taxon>
        <taxon>Bacillati</taxon>
        <taxon>Actinomycetota</taxon>
        <taxon>Actinomycetes</taxon>
        <taxon>Kitasatosporales</taxon>
        <taxon>Streptomycetaceae</taxon>
        <taxon>Streptomyces</taxon>
    </lineage>
</organism>
<comment type="caution">
    <text evidence="2">The sequence shown here is derived from an EMBL/GenBank/DDBJ whole genome shotgun (WGS) entry which is preliminary data.</text>
</comment>
<accession>A0A918B7I7</accession>
<reference evidence="2" key="1">
    <citation type="journal article" date="2014" name="Int. J. Syst. Evol. Microbiol.">
        <title>Complete genome sequence of Corynebacterium casei LMG S-19264T (=DSM 44701T), isolated from a smear-ripened cheese.</title>
        <authorList>
            <consortium name="US DOE Joint Genome Institute (JGI-PGF)"/>
            <person name="Walter F."/>
            <person name="Albersmeier A."/>
            <person name="Kalinowski J."/>
            <person name="Ruckert C."/>
        </authorList>
    </citation>
    <scope>NUCLEOTIDE SEQUENCE</scope>
    <source>
        <strain evidence="2">JCM 4335</strain>
    </source>
</reference>
<evidence type="ECO:0000256" key="1">
    <source>
        <dbReference type="SAM" id="MobiDB-lite"/>
    </source>
</evidence>
<protein>
    <submittedName>
        <fullName evidence="2">Uncharacterized protein</fullName>
    </submittedName>
</protein>